<dbReference type="SMART" id="SM00838">
    <property type="entry name" value="EFG_C"/>
    <property type="match status" value="1"/>
</dbReference>
<proteinExistence type="inferred from homology"/>
<evidence type="ECO:0000256" key="1">
    <source>
        <dbReference type="ARBA" id="ARBA00005454"/>
    </source>
</evidence>
<dbReference type="InterPro" id="IPR035647">
    <property type="entry name" value="EFG_III/V"/>
</dbReference>
<keyword evidence="6" id="KW-1003">Cell membrane</keyword>
<protein>
    <recommendedName>
        <fullName evidence="6">Elongation factor 4</fullName>
        <shortName evidence="6">EF-4</shortName>
        <ecNumber evidence="6">3.6.5.n1</ecNumber>
    </recommendedName>
    <alternativeName>
        <fullName evidence="6">Ribosomal back-translocase LepA</fullName>
    </alternativeName>
</protein>
<dbReference type="PANTHER" id="PTHR43512:SF4">
    <property type="entry name" value="TRANSLATION FACTOR GUF1 HOMOLOG, CHLOROPLASTIC"/>
    <property type="match status" value="1"/>
</dbReference>
<evidence type="ECO:0000256" key="4">
    <source>
        <dbReference type="ARBA" id="ARBA00022917"/>
    </source>
</evidence>
<comment type="catalytic activity">
    <reaction evidence="6">
        <text>GTP + H2O = GDP + phosphate + H(+)</text>
        <dbReference type="Rhea" id="RHEA:19669"/>
        <dbReference type="ChEBI" id="CHEBI:15377"/>
        <dbReference type="ChEBI" id="CHEBI:15378"/>
        <dbReference type="ChEBI" id="CHEBI:37565"/>
        <dbReference type="ChEBI" id="CHEBI:43474"/>
        <dbReference type="ChEBI" id="CHEBI:58189"/>
        <dbReference type="EC" id="3.6.5.n1"/>
    </reaction>
</comment>
<dbReference type="Pfam" id="PF06421">
    <property type="entry name" value="LepA_C"/>
    <property type="match status" value="1"/>
</dbReference>
<dbReference type="PRINTS" id="PR00315">
    <property type="entry name" value="ELONGATNFCT"/>
</dbReference>
<dbReference type="EMBL" id="BAABRI010000007">
    <property type="protein sequence ID" value="GAA5482383.1"/>
    <property type="molecule type" value="Genomic_DNA"/>
</dbReference>
<dbReference type="HAMAP" id="MF_00071">
    <property type="entry name" value="LepA"/>
    <property type="match status" value="1"/>
</dbReference>
<dbReference type="Gene3D" id="3.30.70.870">
    <property type="entry name" value="Elongation Factor G (Translational Gtpase), domain 3"/>
    <property type="match status" value="1"/>
</dbReference>
<keyword evidence="3 6" id="KW-0378">Hydrolase</keyword>
<dbReference type="Pfam" id="PF03144">
    <property type="entry name" value="GTP_EFTU_D2"/>
    <property type="match status" value="1"/>
</dbReference>
<dbReference type="InterPro" id="IPR013842">
    <property type="entry name" value="LepA_CTD"/>
</dbReference>
<dbReference type="SUPFAM" id="SSF54980">
    <property type="entry name" value="EF-G C-terminal domain-like"/>
    <property type="match status" value="2"/>
</dbReference>
<accession>A0ABP9UL97</accession>
<dbReference type="Gene3D" id="2.40.30.10">
    <property type="entry name" value="Translation factors"/>
    <property type="match status" value="1"/>
</dbReference>
<dbReference type="CDD" id="cd03699">
    <property type="entry name" value="EF4_II"/>
    <property type="match status" value="1"/>
</dbReference>
<dbReference type="CDD" id="cd16260">
    <property type="entry name" value="EF4_III"/>
    <property type="match status" value="1"/>
</dbReference>
<comment type="subcellular location">
    <subcellularLocation>
        <location evidence="6">Cell membrane</location>
        <topology evidence="6">Peripheral membrane protein</topology>
        <orientation evidence="6">Cytoplasmic side</orientation>
    </subcellularLocation>
</comment>
<dbReference type="CDD" id="cd03709">
    <property type="entry name" value="lepA_C"/>
    <property type="match status" value="1"/>
</dbReference>
<keyword evidence="2 6" id="KW-0547">Nucleotide-binding</keyword>
<sequence length="599" mass="66738">MATELTRNFSIIAHIDHGKTTLSDRLLEFTQTISEREKQDQLLDAMDLEREKGITIKSHPVAMQYTAKDGKTYRLNLLDTPGHVDFSYEVARSLAACEGAILMIDAAQGVEAQTMANLHLAMDQKLVIIPVLNKIDLPAADVDKCKHQLEDILAIPAEDAIPASAKNGIGIEEILEAVVARVPPPVENEDKLLRASVFDSIYDAYRGVISYVRVFSGTIKRRQKIKLFATNKVYEVKEVGVFTPKMTARDELIAGDVGYVIANMKSADEAKIGDTLTDSTHPCPSPLPGYKEIQPMVFSGIYPVDSSDYEGLKAAMAKLQINDAAFSYMSESSTALGFGFRCGFLGLLHMEIIQERLRREFNMDVISTYPSVIYQVTRTDGEEVIVDNPSFLPEPQEIQEIREPMVQVYIMIPGDYIGDIMALVMEKRGEVTHTETIDDTRVMLTCEVPLSEILVDFNDRMKSMTRGYGSMDYEHHGYRPAKMVKMDMLIAGEPVEAFSTIVHRDKAESYGRALAVKLKDVIPQQLFVVAIQACIGGKIIASERISAMRKNVTAKCYGGDITRKRKLLEKQKKGKEKMKAFGKVSIPQEAFIKVLKSGD</sequence>
<organism evidence="8 9">
    <name type="scientific">Haloferula sargassicola</name>
    <dbReference type="NCBI Taxonomy" id="490096"/>
    <lineage>
        <taxon>Bacteria</taxon>
        <taxon>Pseudomonadati</taxon>
        <taxon>Verrucomicrobiota</taxon>
        <taxon>Verrucomicrobiia</taxon>
        <taxon>Verrucomicrobiales</taxon>
        <taxon>Verrucomicrobiaceae</taxon>
        <taxon>Haloferula</taxon>
    </lineage>
</organism>
<dbReference type="Pfam" id="PF00679">
    <property type="entry name" value="EFG_C"/>
    <property type="match status" value="1"/>
</dbReference>
<dbReference type="Pfam" id="PF00009">
    <property type="entry name" value="GTP_EFTU"/>
    <property type="match status" value="1"/>
</dbReference>
<dbReference type="GO" id="GO:0003746">
    <property type="term" value="F:translation elongation factor activity"/>
    <property type="evidence" value="ECO:0007669"/>
    <property type="project" value="UniProtKB-KW"/>
</dbReference>
<evidence type="ECO:0000313" key="8">
    <source>
        <dbReference type="EMBL" id="GAA5482383.1"/>
    </source>
</evidence>
<evidence type="ECO:0000256" key="2">
    <source>
        <dbReference type="ARBA" id="ARBA00022741"/>
    </source>
</evidence>
<dbReference type="PROSITE" id="PS51722">
    <property type="entry name" value="G_TR_2"/>
    <property type="match status" value="1"/>
</dbReference>
<feature type="binding site" evidence="6">
    <location>
        <begin position="16"/>
        <end position="21"/>
    </location>
    <ligand>
        <name>GTP</name>
        <dbReference type="ChEBI" id="CHEBI:37565"/>
    </ligand>
</feature>
<dbReference type="PANTHER" id="PTHR43512">
    <property type="entry name" value="TRANSLATION FACTOR GUF1-RELATED"/>
    <property type="match status" value="1"/>
</dbReference>
<dbReference type="Gene3D" id="3.30.70.240">
    <property type="match status" value="1"/>
</dbReference>
<evidence type="ECO:0000256" key="3">
    <source>
        <dbReference type="ARBA" id="ARBA00022801"/>
    </source>
</evidence>
<evidence type="ECO:0000259" key="7">
    <source>
        <dbReference type="PROSITE" id="PS51722"/>
    </source>
</evidence>
<dbReference type="InterPro" id="IPR000640">
    <property type="entry name" value="EFG_V-like"/>
</dbReference>
<dbReference type="NCBIfam" id="TIGR00231">
    <property type="entry name" value="small_GTP"/>
    <property type="match status" value="1"/>
</dbReference>
<dbReference type="CDD" id="cd01890">
    <property type="entry name" value="LepA"/>
    <property type="match status" value="1"/>
</dbReference>
<comment type="similarity">
    <text evidence="1 6">Belongs to the TRAFAC class translation factor GTPase superfamily. Classic translation factor GTPase family. LepA subfamily.</text>
</comment>
<dbReference type="EC" id="3.6.5.n1" evidence="6"/>
<feature type="binding site" evidence="6">
    <location>
        <begin position="133"/>
        <end position="136"/>
    </location>
    <ligand>
        <name>GTP</name>
        <dbReference type="ChEBI" id="CHEBI:37565"/>
    </ligand>
</feature>
<dbReference type="InterPro" id="IPR006297">
    <property type="entry name" value="EF-4"/>
</dbReference>
<comment type="function">
    <text evidence="6">Required for accurate and efficient protein synthesis under certain stress conditions. May act as a fidelity factor of the translation reaction, by catalyzing a one-codon backward translocation of tRNAs on improperly translocated ribosomes. Back-translocation proceeds from a post-translocation (POST) complex to a pre-translocation (PRE) complex, thus giving elongation factor G a second chance to translocate the tRNAs correctly. Binds to ribosomes in a GTP-dependent manner.</text>
</comment>
<dbReference type="InterPro" id="IPR005225">
    <property type="entry name" value="Small_GTP-bd"/>
</dbReference>
<evidence type="ECO:0000313" key="9">
    <source>
        <dbReference type="Proteomes" id="UP001476282"/>
    </source>
</evidence>
<keyword evidence="8" id="KW-0251">Elongation factor</keyword>
<keyword evidence="6" id="KW-0472">Membrane</keyword>
<dbReference type="Gene3D" id="3.30.70.2570">
    <property type="entry name" value="Elongation factor 4, C-terminal domain"/>
    <property type="match status" value="1"/>
</dbReference>
<keyword evidence="4 6" id="KW-0648">Protein biosynthesis</keyword>
<dbReference type="RefSeq" id="WP_353566526.1">
    <property type="nucleotide sequence ID" value="NZ_BAABRI010000007.1"/>
</dbReference>
<dbReference type="InterPro" id="IPR038363">
    <property type="entry name" value="LepA_C_sf"/>
</dbReference>
<reference evidence="8 9" key="1">
    <citation type="submission" date="2024-02" db="EMBL/GenBank/DDBJ databases">
        <title>Haloferula sargassicola NBRC 104335.</title>
        <authorList>
            <person name="Ichikawa N."/>
            <person name="Katano-Makiyama Y."/>
            <person name="Hidaka K."/>
        </authorList>
    </citation>
    <scope>NUCLEOTIDE SEQUENCE [LARGE SCALE GENOMIC DNA]</scope>
    <source>
        <strain evidence="8 9">NBRC 104335</strain>
    </source>
</reference>
<dbReference type="InterPro" id="IPR027417">
    <property type="entry name" value="P-loop_NTPase"/>
</dbReference>
<dbReference type="InterPro" id="IPR035654">
    <property type="entry name" value="LepA_IV"/>
</dbReference>
<evidence type="ECO:0000256" key="5">
    <source>
        <dbReference type="ARBA" id="ARBA00023134"/>
    </source>
</evidence>
<dbReference type="Gene3D" id="3.40.50.300">
    <property type="entry name" value="P-loop containing nucleotide triphosphate hydrolases"/>
    <property type="match status" value="1"/>
</dbReference>
<dbReference type="NCBIfam" id="TIGR01393">
    <property type="entry name" value="lepA"/>
    <property type="match status" value="1"/>
</dbReference>
<dbReference type="InterPro" id="IPR000795">
    <property type="entry name" value="T_Tr_GTP-bd_dom"/>
</dbReference>
<comment type="caution">
    <text evidence="8">The sequence shown here is derived from an EMBL/GenBank/DDBJ whole genome shotgun (WGS) entry which is preliminary data.</text>
</comment>
<keyword evidence="5 6" id="KW-0342">GTP-binding</keyword>
<dbReference type="SUPFAM" id="SSF52540">
    <property type="entry name" value="P-loop containing nucleoside triphosphate hydrolases"/>
    <property type="match status" value="1"/>
</dbReference>
<evidence type="ECO:0000256" key="6">
    <source>
        <dbReference type="HAMAP-Rule" id="MF_00071"/>
    </source>
</evidence>
<dbReference type="Proteomes" id="UP001476282">
    <property type="component" value="Unassembled WGS sequence"/>
</dbReference>
<feature type="domain" description="Tr-type G" evidence="7">
    <location>
        <begin position="4"/>
        <end position="186"/>
    </location>
</feature>
<gene>
    <name evidence="6 8" type="primary">lepA</name>
    <name evidence="8" type="ORF">Hsar01_01602</name>
</gene>
<name>A0ABP9UL97_9BACT</name>
<keyword evidence="9" id="KW-1185">Reference proteome</keyword>
<dbReference type="InterPro" id="IPR004161">
    <property type="entry name" value="EFTu-like_2"/>
</dbReference>